<evidence type="ECO:0000256" key="4">
    <source>
        <dbReference type="ARBA" id="ARBA00023242"/>
    </source>
</evidence>
<evidence type="ECO:0000256" key="3">
    <source>
        <dbReference type="ARBA" id="ARBA00023054"/>
    </source>
</evidence>
<dbReference type="GO" id="GO:0006270">
    <property type="term" value="P:DNA replication initiation"/>
    <property type="evidence" value="ECO:0007669"/>
    <property type="project" value="TreeGrafter"/>
</dbReference>
<dbReference type="Proteomes" id="UP001295423">
    <property type="component" value="Unassembled WGS sequence"/>
</dbReference>
<feature type="region of interest" description="Disordered" evidence="5">
    <location>
        <begin position="1"/>
        <end position="46"/>
    </location>
</feature>
<organism evidence="8 9">
    <name type="scientific">Cylindrotheca closterium</name>
    <dbReference type="NCBI Taxonomy" id="2856"/>
    <lineage>
        <taxon>Eukaryota</taxon>
        <taxon>Sar</taxon>
        <taxon>Stramenopiles</taxon>
        <taxon>Ochrophyta</taxon>
        <taxon>Bacillariophyta</taxon>
        <taxon>Bacillariophyceae</taxon>
        <taxon>Bacillariophycidae</taxon>
        <taxon>Bacillariales</taxon>
        <taxon>Bacillariaceae</taxon>
        <taxon>Cylindrotheca</taxon>
    </lineage>
</organism>
<dbReference type="AlphaFoldDB" id="A0AAD2CAH1"/>
<sequence>MKDRRQNKRPKKNRIQKEASHDPSAAEGSQADEPPPPSKLASLSSEQKCAMIAELSETILEDPTKGFKKERETATDVGKGDDTTTTVRVPSKVENLLDLARPHKNGGDDYIATLGVMSLLAIFKDVLPSYRIRLPTDAERAGNLSKETKQLWDYERAVLTYYQHYLQLLEKQWERGQDEPSRLALTCMLSLCELLKTAYHFNFRSNLLTIVVRQMNNRSCEKVSDECCQAVAYVFQKDAQGEVSMEAARLVAKLIKEYKGVLRPNVVRTFSRLPLRVHVDEAQAAKLASQANKKKRKRDKELAEIEDELKEGSGSVDKIVLARCQSETLQSVILTYFRILKSPDSKTKKDLLPVALEGLAKFVHLINMDTVVDLLDVLKQLLADIDNMPLEASLNCALTAFQALQGPGREMQIDQKEYITPLYRQLARLGTEENSRPNTERMIKCLTSAFIKRREYSTVRIAAFIKQIFTVALHAPPYTGVPLMALARQILQRYPSAHQLLDSESDVITSGQYTPDVADPEHSNPFSTSAWELATLKFHANPAIQNQADAASTLQLLQMPGESPQRLWPDMIRDTDEVYIKFQQTQKRHPLSAKGDRQQYRFVKPRKTEITLLDMPEED</sequence>
<keyword evidence="9" id="KW-1185">Reference proteome</keyword>
<accession>A0AAD2CAH1</accession>
<evidence type="ECO:0000259" key="6">
    <source>
        <dbReference type="Pfam" id="PF03914"/>
    </source>
</evidence>
<keyword evidence="4" id="KW-0539">Nucleus</keyword>
<dbReference type="InterPro" id="IPR011501">
    <property type="entry name" value="Noc3_N"/>
</dbReference>
<name>A0AAD2CAH1_9STRA</name>
<comment type="caution">
    <text evidence="8">The sequence shown here is derived from an EMBL/GenBank/DDBJ whole genome shotgun (WGS) entry which is preliminary data.</text>
</comment>
<feature type="domain" description="Nucleolar complex-associated protein 3 N-terminal" evidence="7">
    <location>
        <begin position="50"/>
        <end position="165"/>
    </location>
</feature>
<evidence type="ECO:0000256" key="5">
    <source>
        <dbReference type="SAM" id="MobiDB-lite"/>
    </source>
</evidence>
<feature type="compositionally biased region" description="Basic and acidic residues" evidence="5">
    <location>
        <begin position="62"/>
        <end position="82"/>
    </location>
</feature>
<evidence type="ECO:0000256" key="2">
    <source>
        <dbReference type="ARBA" id="ARBA00007797"/>
    </source>
</evidence>
<reference evidence="8" key="1">
    <citation type="submission" date="2023-08" db="EMBL/GenBank/DDBJ databases">
        <authorList>
            <person name="Audoor S."/>
            <person name="Bilcke G."/>
        </authorList>
    </citation>
    <scope>NUCLEOTIDE SEQUENCE</scope>
</reference>
<proteinExistence type="inferred from homology"/>
<dbReference type="SUPFAM" id="SSF48371">
    <property type="entry name" value="ARM repeat"/>
    <property type="match status" value="1"/>
</dbReference>
<dbReference type="EMBL" id="CAKOGP040000001">
    <property type="protein sequence ID" value="CAJ1905352.1"/>
    <property type="molecule type" value="Genomic_DNA"/>
</dbReference>
<dbReference type="Pfam" id="PF03914">
    <property type="entry name" value="CBF"/>
    <property type="match status" value="1"/>
</dbReference>
<comment type="similarity">
    <text evidence="2">Belongs to the CBF/MAK21 family.</text>
</comment>
<dbReference type="InterPro" id="IPR016903">
    <property type="entry name" value="Nucleolar_cplx-assoc_3"/>
</dbReference>
<dbReference type="Pfam" id="PF07540">
    <property type="entry name" value="NOC3p"/>
    <property type="match status" value="1"/>
</dbReference>
<evidence type="ECO:0000313" key="9">
    <source>
        <dbReference type="Proteomes" id="UP001295423"/>
    </source>
</evidence>
<evidence type="ECO:0000256" key="1">
    <source>
        <dbReference type="ARBA" id="ARBA00004604"/>
    </source>
</evidence>
<feature type="region of interest" description="Disordered" evidence="5">
    <location>
        <begin position="62"/>
        <end position="85"/>
    </location>
</feature>
<evidence type="ECO:0008006" key="10">
    <source>
        <dbReference type="Google" id="ProtNLM"/>
    </source>
</evidence>
<dbReference type="PANTHER" id="PTHR14428:SF5">
    <property type="entry name" value="NUCLEOLAR COMPLEX PROTEIN 3 HOMOLOG"/>
    <property type="match status" value="1"/>
</dbReference>
<dbReference type="PANTHER" id="PTHR14428">
    <property type="entry name" value="NUCLEOLAR COMPLEX PROTEIN 3"/>
    <property type="match status" value="1"/>
</dbReference>
<evidence type="ECO:0000259" key="7">
    <source>
        <dbReference type="Pfam" id="PF07540"/>
    </source>
</evidence>
<feature type="domain" description="CCAAT-binding factor" evidence="6">
    <location>
        <begin position="393"/>
        <end position="547"/>
    </location>
</feature>
<dbReference type="InterPro" id="IPR005612">
    <property type="entry name" value="CCAAT-binding_factor"/>
</dbReference>
<dbReference type="GO" id="GO:0003682">
    <property type="term" value="F:chromatin binding"/>
    <property type="evidence" value="ECO:0007669"/>
    <property type="project" value="TreeGrafter"/>
</dbReference>
<dbReference type="GO" id="GO:0005730">
    <property type="term" value="C:nucleolus"/>
    <property type="evidence" value="ECO:0007669"/>
    <property type="project" value="UniProtKB-SubCell"/>
</dbReference>
<feature type="compositionally biased region" description="Basic residues" evidence="5">
    <location>
        <begin position="1"/>
        <end position="14"/>
    </location>
</feature>
<protein>
    <recommendedName>
        <fullName evidence="10">Nucleolar complex protein 3 homolog</fullName>
    </recommendedName>
</protein>
<gene>
    <name evidence="8" type="ORF">CYCCA115_LOCUS428</name>
</gene>
<keyword evidence="3" id="KW-0175">Coiled coil</keyword>
<evidence type="ECO:0000313" key="8">
    <source>
        <dbReference type="EMBL" id="CAJ1905352.1"/>
    </source>
</evidence>
<dbReference type="InterPro" id="IPR016024">
    <property type="entry name" value="ARM-type_fold"/>
</dbReference>
<comment type="subcellular location">
    <subcellularLocation>
        <location evidence="1">Nucleus</location>
        <location evidence="1">Nucleolus</location>
    </subcellularLocation>
</comment>